<protein>
    <recommendedName>
        <fullName evidence="4">Secreted protein</fullName>
    </recommendedName>
</protein>
<evidence type="ECO:0000313" key="2">
    <source>
        <dbReference type="EMBL" id="KAE9041397.1"/>
    </source>
</evidence>
<keyword evidence="1" id="KW-0732">Signal</keyword>
<reference evidence="2 3" key="1">
    <citation type="submission" date="2018-09" db="EMBL/GenBank/DDBJ databases">
        <title>Genomic investigation of the strawberry pathogen Phytophthora fragariae indicates pathogenicity is determined by transcriptional variation in three key races.</title>
        <authorList>
            <person name="Adams T.M."/>
            <person name="Armitage A.D."/>
            <person name="Sobczyk M.K."/>
            <person name="Bates H.J."/>
            <person name="Dunwell J.M."/>
            <person name="Nellist C.F."/>
            <person name="Harrison R.J."/>
        </authorList>
    </citation>
    <scope>NUCLEOTIDE SEQUENCE [LARGE SCALE GENOMIC DNA]</scope>
    <source>
        <strain evidence="2 3">SCRP324</strain>
    </source>
</reference>
<accession>A0A6A3N7D0</accession>
<gene>
    <name evidence="2" type="ORF">PR002_g4471</name>
</gene>
<proteinExistence type="predicted"/>
<feature type="signal peptide" evidence="1">
    <location>
        <begin position="1"/>
        <end position="17"/>
    </location>
</feature>
<sequence>MWVRWVRLRCCIRCAAHLLVPLPKIFQQIPKVGPRPSPMLPPRLHVPSVLAACRRHLTRARRLRLSVA</sequence>
<dbReference type="AlphaFoldDB" id="A0A6A3N7D0"/>
<evidence type="ECO:0008006" key="4">
    <source>
        <dbReference type="Google" id="ProtNLM"/>
    </source>
</evidence>
<name>A0A6A3N7D0_9STRA</name>
<organism evidence="2 3">
    <name type="scientific">Phytophthora rubi</name>
    <dbReference type="NCBI Taxonomy" id="129364"/>
    <lineage>
        <taxon>Eukaryota</taxon>
        <taxon>Sar</taxon>
        <taxon>Stramenopiles</taxon>
        <taxon>Oomycota</taxon>
        <taxon>Peronosporomycetes</taxon>
        <taxon>Peronosporales</taxon>
        <taxon>Peronosporaceae</taxon>
        <taxon>Phytophthora</taxon>
    </lineage>
</organism>
<evidence type="ECO:0000256" key="1">
    <source>
        <dbReference type="SAM" id="SignalP"/>
    </source>
</evidence>
<comment type="caution">
    <text evidence="2">The sequence shown here is derived from an EMBL/GenBank/DDBJ whole genome shotgun (WGS) entry which is preliminary data.</text>
</comment>
<dbReference type="Proteomes" id="UP000435112">
    <property type="component" value="Unassembled WGS sequence"/>
</dbReference>
<feature type="chain" id="PRO_5025544280" description="Secreted protein" evidence="1">
    <location>
        <begin position="18"/>
        <end position="68"/>
    </location>
</feature>
<evidence type="ECO:0000313" key="3">
    <source>
        <dbReference type="Proteomes" id="UP000435112"/>
    </source>
</evidence>
<dbReference type="EMBL" id="QXFU01000174">
    <property type="protein sequence ID" value="KAE9041397.1"/>
    <property type="molecule type" value="Genomic_DNA"/>
</dbReference>